<evidence type="ECO:0000256" key="12">
    <source>
        <dbReference type="SAM" id="Coils"/>
    </source>
</evidence>
<evidence type="ECO:0000256" key="1">
    <source>
        <dbReference type="ARBA" id="ARBA00000085"/>
    </source>
</evidence>
<dbReference type="PRINTS" id="PR00344">
    <property type="entry name" value="BCTRLSENSOR"/>
</dbReference>
<dbReference type="AlphaFoldDB" id="A0A7X5LLP9"/>
<name>A0A7X5LLP9_9ALTE</name>
<feature type="transmembrane region" description="Helical" evidence="13">
    <location>
        <begin position="319"/>
        <end position="346"/>
    </location>
</feature>
<comment type="caution">
    <text evidence="16">The sequence shown here is derived from an EMBL/GenBank/DDBJ whole genome shotgun (WGS) entry which is preliminary data.</text>
</comment>
<dbReference type="GO" id="GO:0009927">
    <property type="term" value="F:histidine phosphotransfer kinase activity"/>
    <property type="evidence" value="ECO:0007669"/>
    <property type="project" value="TreeGrafter"/>
</dbReference>
<dbReference type="GO" id="GO:0022857">
    <property type="term" value="F:transmembrane transporter activity"/>
    <property type="evidence" value="ECO:0007669"/>
    <property type="project" value="InterPro"/>
</dbReference>
<dbReference type="Gene3D" id="3.30.450.20">
    <property type="entry name" value="PAS domain"/>
    <property type="match status" value="1"/>
</dbReference>
<evidence type="ECO:0000313" key="16">
    <source>
        <dbReference type="EMBL" id="NDV91000.1"/>
    </source>
</evidence>
<keyword evidence="10 13" id="KW-0472">Membrane</keyword>
<dbReference type="InterPro" id="IPR011006">
    <property type="entry name" value="CheY-like_superfamily"/>
</dbReference>
<comment type="similarity">
    <text evidence="3">Belongs to the sodium:solute symporter (SSF) (TC 2.A.21) family.</text>
</comment>
<keyword evidence="12" id="KW-0175">Coiled coil</keyword>
<gene>
    <name evidence="16" type="ORF">GTH32_07300</name>
</gene>
<feature type="transmembrane region" description="Helical" evidence="13">
    <location>
        <begin position="383"/>
        <end position="401"/>
    </location>
</feature>
<feature type="transmembrane region" description="Helical" evidence="13">
    <location>
        <begin position="440"/>
        <end position="457"/>
    </location>
</feature>
<dbReference type="Gene3D" id="3.40.50.2300">
    <property type="match status" value="1"/>
</dbReference>
<evidence type="ECO:0000259" key="15">
    <source>
        <dbReference type="PROSITE" id="PS50110"/>
    </source>
</evidence>
<feature type="coiled-coil region" evidence="12">
    <location>
        <begin position="757"/>
        <end position="784"/>
    </location>
</feature>
<feature type="transmembrane region" description="Helical" evidence="13">
    <location>
        <begin position="65"/>
        <end position="91"/>
    </location>
</feature>
<evidence type="ECO:0000256" key="13">
    <source>
        <dbReference type="SAM" id="Phobius"/>
    </source>
</evidence>
<evidence type="ECO:0000256" key="5">
    <source>
        <dbReference type="ARBA" id="ARBA00022553"/>
    </source>
</evidence>
<feature type="domain" description="Histidine kinase" evidence="14">
    <location>
        <begin position="791"/>
        <end position="1029"/>
    </location>
</feature>
<dbReference type="SMART" id="SM00387">
    <property type="entry name" value="HATPase_c"/>
    <property type="match status" value="1"/>
</dbReference>
<feature type="transmembrane region" description="Helical" evidence="13">
    <location>
        <begin position="413"/>
        <end position="433"/>
    </location>
</feature>
<dbReference type="PROSITE" id="PS50109">
    <property type="entry name" value="HIS_KIN"/>
    <property type="match status" value="1"/>
</dbReference>
<dbReference type="CDD" id="cd00082">
    <property type="entry name" value="HisKA"/>
    <property type="match status" value="1"/>
</dbReference>
<dbReference type="Gene3D" id="3.30.565.10">
    <property type="entry name" value="Histidine kinase-like ATPase, C-terminal domain"/>
    <property type="match status" value="1"/>
</dbReference>
<dbReference type="Pfam" id="PF00512">
    <property type="entry name" value="HisKA"/>
    <property type="match status" value="1"/>
</dbReference>
<dbReference type="CDD" id="cd10322">
    <property type="entry name" value="SLC5sbd"/>
    <property type="match status" value="1"/>
</dbReference>
<dbReference type="InterPro" id="IPR036097">
    <property type="entry name" value="HisK_dim/P_sf"/>
</dbReference>
<dbReference type="InterPro" id="IPR038377">
    <property type="entry name" value="Na/Glc_symporter_sf"/>
</dbReference>
<dbReference type="SUPFAM" id="SSF55874">
    <property type="entry name" value="ATPase domain of HSP90 chaperone/DNA topoisomerase II/histidine kinase"/>
    <property type="match status" value="1"/>
</dbReference>
<dbReference type="EC" id="2.7.13.3" evidence="4"/>
<reference evidence="16 17" key="1">
    <citation type="submission" date="2020-01" db="EMBL/GenBank/DDBJ databases">
        <authorList>
            <person name="Chen J."/>
            <person name="Zhu S."/>
            <person name="Yang J."/>
        </authorList>
    </citation>
    <scope>NUCLEOTIDE SEQUENCE [LARGE SCALE GENOMIC DNA]</scope>
    <source>
        <strain evidence="16 17">345S023</strain>
    </source>
</reference>
<feature type="domain" description="Response regulatory" evidence="15">
    <location>
        <begin position="1067"/>
        <end position="1181"/>
    </location>
</feature>
<dbReference type="SMART" id="SM00388">
    <property type="entry name" value="HisKA"/>
    <property type="match status" value="1"/>
</dbReference>
<keyword evidence="6" id="KW-0808">Transferase</keyword>
<keyword evidence="8 16" id="KW-0418">Kinase</keyword>
<dbReference type="InterPro" id="IPR005467">
    <property type="entry name" value="His_kinase_dom"/>
</dbReference>
<evidence type="ECO:0000256" key="10">
    <source>
        <dbReference type="ARBA" id="ARBA00023136"/>
    </source>
</evidence>
<dbReference type="Pfam" id="PF00072">
    <property type="entry name" value="Response_reg"/>
    <property type="match status" value="1"/>
</dbReference>
<evidence type="ECO:0000256" key="4">
    <source>
        <dbReference type="ARBA" id="ARBA00012438"/>
    </source>
</evidence>
<evidence type="ECO:0000256" key="9">
    <source>
        <dbReference type="ARBA" id="ARBA00022989"/>
    </source>
</evidence>
<organism evidence="16 17">
    <name type="scientific">Alteromonas profundi</name>
    <dbReference type="NCBI Taxonomy" id="2696062"/>
    <lineage>
        <taxon>Bacteria</taxon>
        <taxon>Pseudomonadati</taxon>
        <taxon>Pseudomonadota</taxon>
        <taxon>Gammaproteobacteria</taxon>
        <taxon>Alteromonadales</taxon>
        <taxon>Alteromonadaceae</taxon>
        <taxon>Alteromonas/Salinimonas group</taxon>
        <taxon>Alteromonas</taxon>
    </lineage>
</organism>
<sequence>MLSIWTVGTVVGLYLLLLFGLAFWGEKRLKDNRQHPILYSLGLGVHCTSWAFFGTTSQASEYGWAIVPTYMGIMLTMAFAFPVVLHISRLCQQHNISSLADLIGLKYQHSHLIAALITLLCFVGVIPYIALQLDAITKSIALITSDTESSGQNVSLYMAALMALFAIIFGTRSLNLTEKHPGLLLSIAVESLVKLLALWVVGIFVCFYMFDGFFDLVVQSSLSPAARDVMQADSAPWVYVSHIMLGVCSMFVLPRQFHMNFVELNGEGELRTARWLFPLYLLGMTVFLIPLALAGKTLLPATVNSDEYVLALPLFAQNPSISIIAFIGGLSATTSMVIVATLSLGIMMSNNLITPLWLKLRLRAEPTRNIKASKELAIGKVLAIRRLTVLVVLSVALWYHLNVSQAAPLVTSGIIAIALLAQSFPVLMFGLYWSRSNKKAAVAGLFAGFSSWLYFLLYPSIMSSYYFNSPPSDNQLALGFGYSLLANVEAFLLVSWLSRQNDHPLHAPTTFEQPPPALAIKIGDLTALTARVLDAKSHHALMNKLSLPRNKHLHPALNPPSDNQYIAESVGEGYASHALLTQVETLLSAQVGAPSARILLGAIAHSHREHVPELVDWVEEASQSFQFNHEVLQSSVQHIEQGISVLDEKLKLLAWNDKYIEMFNYPEGVLKAGMSIEQILSYNAERGLFGDNENAKNEITKRVAFMRQGSRYKYVRKQQDGKVIELNGSPLPGGGYVTTYSDITEYIAIQHALENAKSELEVRVARRTEQLQQAKIEADKANESKTKFLAAAGHDLMQPFNAATLFAAMLKQKTQDTELASLSEGVVNSLHSAENLLSSLLDMTKLESGVLETQPTPFKLDEVIGPLVQEFRVIAQQKNLRLDYVRTHVWVYSDKNLLRRVAQNLLSNAIRYTEQGRVLVGVRRKSTSATTLRAKGQNETTAAQVKQAIISQNQCVQLCIVDTGLGIAEHQQQEIFAEFHQLDSRHSTQGLGLGLTIVERICKMLEHALYVSSELERGSAFSVELPRVIPNVCNEQSSAQAYSTAPWQRPAKVGTVSEQTQFLQGQRILLLENDEQVTAAMTALLAGWGATVVAARTEQEAREKLPTPPDTMLIDYHLDNNETGTRVVAALTRFWQQPVPGILITANRAENIREKADALNLQYLPKPVKPPALKRILKRHVR</sequence>
<evidence type="ECO:0000256" key="7">
    <source>
        <dbReference type="ARBA" id="ARBA00022692"/>
    </source>
</evidence>
<feature type="transmembrane region" description="Helical" evidence="13">
    <location>
        <begin position="151"/>
        <end position="171"/>
    </location>
</feature>
<feature type="transmembrane region" description="Helical" evidence="13">
    <location>
        <begin position="237"/>
        <end position="254"/>
    </location>
</feature>
<protein>
    <recommendedName>
        <fullName evidence="4">histidine kinase</fullName>
        <ecNumber evidence="4">2.7.13.3</ecNumber>
    </recommendedName>
</protein>
<dbReference type="Proteomes" id="UP000470213">
    <property type="component" value="Unassembled WGS sequence"/>
</dbReference>
<dbReference type="InterPro" id="IPR001789">
    <property type="entry name" value="Sig_transdc_resp-reg_receiver"/>
</dbReference>
<dbReference type="FunFam" id="3.30.565.10:FF:000049">
    <property type="entry name" value="Two-component sensor histidine kinase"/>
    <property type="match status" value="1"/>
</dbReference>
<feature type="transmembrane region" description="Helical" evidence="13">
    <location>
        <begin position="36"/>
        <end position="53"/>
    </location>
</feature>
<comment type="subcellular location">
    <subcellularLocation>
        <location evidence="2">Membrane</location>
        <topology evidence="2">Multi-pass membrane protein</topology>
    </subcellularLocation>
</comment>
<dbReference type="PANTHER" id="PTHR43047:SF9">
    <property type="entry name" value="HISTIDINE KINASE"/>
    <property type="match status" value="1"/>
</dbReference>
<dbReference type="EMBL" id="JAAAWN010000007">
    <property type="protein sequence ID" value="NDV91000.1"/>
    <property type="molecule type" value="Genomic_DNA"/>
</dbReference>
<dbReference type="InterPro" id="IPR003594">
    <property type="entry name" value="HATPase_dom"/>
</dbReference>
<dbReference type="PROSITE" id="PS50283">
    <property type="entry name" value="NA_SOLUT_SYMP_3"/>
    <property type="match status" value="1"/>
</dbReference>
<dbReference type="SUPFAM" id="SSF55785">
    <property type="entry name" value="PYP-like sensor domain (PAS domain)"/>
    <property type="match status" value="1"/>
</dbReference>
<keyword evidence="9 13" id="KW-1133">Transmembrane helix</keyword>
<dbReference type="Pfam" id="PF12860">
    <property type="entry name" value="PAS_7"/>
    <property type="match status" value="1"/>
</dbReference>
<keyword evidence="17" id="KW-1185">Reference proteome</keyword>
<evidence type="ECO:0000256" key="6">
    <source>
        <dbReference type="ARBA" id="ARBA00022679"/>
    </source>
</evidence>
<feature type="transmembrane region" description="Helical" evidence="13">
    <location>
        <begin position="183"/>
        <end position="210"/>
    </location>
</feature>
<dbReference type="InterPro" id="IPR036890">
    <property type="entry name" value="HATPase_C_sf"/>
</dbReference>
<dbReference type="RefSeq" id="WP_163084587.1">
    <property type="nucleotide sequence ID" value="NZ_JAAAWN010000007.1"/>
</dbReference>
<proteinExistence type="inferred from homology"/>
<dbReference type="InterPro" id="IPR035965">
    <property type="entry name" value="PAS-like_dom_sf"/>
</dbReference>
<evidence type="ECO:0000259" key="14">
    <source>
        <dbReference type="PROSITE" id="PS50109"/>
    </source>
</evidence>
<keyword evidence="7 13" id="KW-0812">Transmembrane</keyword>
<keyword evidence="5 11" id="KW-0597">Phosphoprotein</keyword>
<dbReference type="Gene3D" id="1.20.1730.10">
    <property type="entry name" value="Sodium/glucose cotransporter"/>
    <property type="match status" value="1"/>
</dbReference>
<evidence type="ECO:0000256" key="8">
    <source>
        <dbReference type="ARBA" id="ARBA00022777"/>
    </source>
</evidence>
<feature type="transmembrane region" description="Helical" evidence="13">
    <location>
        <begin position="112"/>
        <end position="131"/>
    </location>
</feature>
<dbReference type="GO" id="GO:0005886">
    <property type="term" value="C:plasma membrane"/>
    <property type="evidence" value="ECO:0007669"/>
    <property type="project" value="TreeGrafter"/>
</dbReference>
<feature type="transmembrane region" description="Helical" evidence="13">
    <location>
        <begin position="6"/>
        <end position="24"/>
    </location>
</feature>
<feature type="transmembrane region" description="Helical" evidence="13">
    <location>
        <begin position="275"/>
        <end position="299"/>
    </location>
</feature>
<dbReference type="GO" id="GO:0000155">
    <property type="term" value="F:phosphorelay sensor kinase activity"/>
    <property type="evidence" value="ECO:0007669"/>
    <property type="project" value="InterPro"/>
</dbReference>
<dbReference type="InterPro" id="IPR004358">
    <property type="entry name" value="Sig_transdc_His_kin-like_C"/>
</dbReference>
<dbReference type="Pfam" id="PF02518">
    <property type="entry name" value="HATPase_c"/>
    <property type="match status" value="1"/>
</dbReference>
<dbReference type="SUPFAM" id="SSF52172">
    <property type="entry name" value="CheY-like"/>
    <property type="match status" value="1"/>
</dbReference>
<dbReference type="InterPro" id="IPR001734">
    <property type="entry name" value="Na/solute_symporter"/>
</dbReference>
<dbReference type="PANTHER" id="PTHR43047">
    <property type="entry name" value="TWO-COMPONENT HISTIDINE PROTEIN KINASE"/>
    <property type="match status" value="1"/>
</dbReference>
<dbReference type="SMART" id="SM00448">
    <property type="entry name" value="REC"/>
    <property type="match status" value="1"/>
</dbReference>
<dbReference type="PROSITE" id="PS50110">
    <property type="entry name" value="RESPONSE_REGULATORY"/>
    <property type="match status" value="1"/>
</dbReference>
<dbReference type="SUPFAM" id="SSF47384">
    <property type="entry name" value="Homodimeric domain of signal transducing histidine kinase"/>
    <property type="match status" value="1"/>
</dbReference>
<dbReference type="Gene3D" id="1.10.287.130">
    <property type="match status" value="1"/>
</dbReference>
<evidence type="ECO:0000313" key="17">
    <source>
        <dbReference type="Proteomes" id="UP000470213"/>
    </source>
</evidence>
<evidence type="ECO:0000256" key="3">
    <source>
        <dbReference type="ARBA" id="ARBA00006434"/>
    </source>
</evidence>
<accession>A0A7X5LLP9</accession>
<feature type="modified residue" description="4-aspartylphosphate" evidence="11">
    <location>
        <position position="1115"/>
    </location>
</feature>
<evidence type="ECO:0000256" key="11">
    <source>
        <dbReference type="PROSITE-ProRule" id="PRU00169"/>
    </source>
</evidence>
<comment type="catalytic activity">
    <reaction evidence="1">
        <text>ATP + protein L-histidine = ADP + protein N-phospho-L-histidine.</text>
        <dbReference type="EC" id="2.7.13.3"/>
    </reaction>
</comment>
<dbReference type="InterPro" id="IPR003661">
    <property type="entry name" value="HisK_dim/P_dom"/>
</dbReference>
<evidence type="ECO:0000256" key="2">
    <source>
        <dbReference type="ARBA" id="ARBA00004141"/>
    </source>
</evidence>